<organism evidence="3 4">
    <name type="scientific">Pontibacter aquaedesilientis</name>
    <dbReference type="NCBI Taxonomy" id="2766980"/>
    <lineage>
        <taxon>Bacteria</taxon>
        <taxon>Pseudomonadati</taxon>
        <taxon>Bacteroidota</taxon>
        <taxon>Cytophagia</taxon>
        <taxon>Cytophagales</taxon>
        <taxon>Hymenobacteraceae</taxon>
        <taxon>Pontibacter</taxon>
    </lineage>
</organism>
<dbReference type="InterPro" id="IPR036378">
    <property type="entry name" value="FAS1_dom_sf"/>
</dbReference>
<dbReference type="InterPro" id="IPR050904">
    <property type="entry name" value="Adhesion/Biosynth-related"/>
</dbReference>
<keyword evidence="4" id="KW-1185">Reference proteome</keyword>
<dbReference type="Proteomes" id="UP000625551">
    <property type="component" value="Unassembled WGS sequence"/>
</dbReference>
<sequence length="209" mass="22404">MRGLPIAIPIIVLFGFTVSSCDQRQGADNQTDPNGTELRQDGVATTPDRVLDEPATTTQAAPEEDDTSLEASRNIVDNAAKDKELTTFVSLLHTAKMVSNLNGTGPYTVFAPSEAGFKALPGSTLEDLMKPENRERLQQILNNHIISGKLAVDDLQDGTILKTVAGEQLKVSKRGGQVMINGALIEDADAMSKNGVLHTINKLLLPAEK</sequence>
<evidence type="ECO:0000313" key="3">
    <source>
        <dbReference type="EMBL" id="MBD1398487.1"/>
    </source>
</evidence>
<comment type="caution">
    <text evidence="3">The sequence shown here is derived from an EMBL/GenBank/DDBJ whole genome shotgun (WGS) entry which is preliminary data.</text>
</comment>
<gene>
    <name evidence="3" type="ORF">H9Q13_15045</name>
</gene>
<dbReference type="PANTHER" id="PTHR10900">
    <property type="entry name" value="PERIOSTIN-RELATED"/>
    <property type="match status" value="1"/>
</dbReference>
<dbReference type="PANTHER" id="PTHR10900:SF77">
    <property type="entry name" value="FI19380P1"/>
    <property type="match status" value="1"/>
</dbReference>
<evidence type="ECO:0000313" key="4">
    <source>
        <dbReference type="Proteomes" id="UP000625551"/>
    </source>
</evidence>
<dbReference type="SMART" id="SM00554">
    <property type="entry name" value="FAS1"/>
    <property type="match status" value="1"/>
</dbReference>
<protein>
    <submittedName>
        <fullName evidence="3">Fasciclin domain-containing protein</fullName>
    </submittedName>
</protein>
<evidence type="ECO:0000256" key="1">
    <source>
        <dbReference type="SAM" id="MobiDB-lite"/>
    </source>
</evidence>
<dbReference type="PROSITE" id="PS51257">
    <property type="entry name" value="PROKAR_LIPOPROTEIN"/>
    <property type="match status" value="1"/>
</dbReference>
<dbReference type="Gene3D" id="2.30.180.10">
    <property type="entry name" value="FAS1 domain"/>
    <property type="match status" value="1"/>
</dbReference>
<dbReference type="EMBL" id="JACXAJ010000008">
    <property type="protein sequence ID" value="MBD1398487.1"/>
    <property type="molecule type" value="Genomic_DNA"/>
</dbReference>
<reference evidence="3 4" key="1">
    <citation type="submission" date="2020-09" db="EMBL/GenBank/DDBJ databases">
        <title>Genome sequencing and assembly of Pontibacter sp.</title>
        <authorList>
            <person name="Chhetri G."/>
        </authorList>
    </citation>
    <scope>NUCLEOTIDE SEQUENCE [LARGE SCALE GENOMIC DNA]</scope>
    <source>
        <strain evidence="3 4">JH31</strain>
    </source>
</reference>
<accession>A0ABR7XJP5</accession>
<dbReference type="SUPFAM" id="SSF82153">
    <property type="entry name" value="FAS1 domain"/>
    <property type="match status" value="1"/>
</dbReference>
<feature type="region of interest" description="Disordered" evidence="1">
    <location>
        <begin position="23"/>
        <end position="69"/>
    </location>
</feature>
<dbReference type="PROSITE" id="PS50213">
    <property type="entry name" value="FAS1"/>
    <property type="match status" value="1"/>
</dbReference>
<feature type="domain" description="FAS1" evidence="2">
    <location>
        <begin position="72"/>
        <end position="204"/>
    </location>
</feature>
<dbReference type="Pfam" id="PF02469">
    <property type="entry name" value="Fasciclin"/>
    <property type="match status" value="1"/>
</dbReference>
<dbReference type="RefSeq" id="WP_191184614.1">
    <property type="nucleotide sequence ID" value="NZ_JACXAJ010000008.1"/>
</dbReference>
<evidence type="ECO:0000259" key="2">
    <source>
        <dbReference type="PROSITE" id="PS50213"/>
    </source>
</evidence>
<feature type="compositionally biased region" description="Polar residues" evidence="1">
    <location>
        <begin position="23"/>
        <end position="34"/>
    </location>
</feature>
<proteinExistence type="predicted"/>
<name>A0ABR7XJP5_9BACT</name>
<dbReference type="InterPro" id="IPR000782">
    <property type="entry name" value="FAS1_domain"/>
</dbReference>